<dbReference type="InterPro" id="IPR036108">
    <property type="entry name" value="4pyrrol_syn_uPrphyn_synt_sf"/>
</dbReference>
<dbReference type="Gene3D" id="3.40.50.10090">
    <property type="match status" value="2"/>
</dbReference>
<name>A0A7R9A9Z9_9CRUS</name>
<dbReference type="Pfam" id="PF02602">
    <property type="entry name" value="HEM4"/>
    <property type="match status" value="1"/>
</dbReference>
<evidence type="ECO:0000256" key="3">
    <source>
        <dbReference type="ARBA" id="ARBA00013109"/>
    </source>
</evidence>
<dbReference type="AlphaFoldDB" id="A0A7R9A9Z9"/>
<comment type="similarity">
    <text evidence="2">Belongs to the uroporphyrinogen-III synthase family.</text>
</comment>
<dbReference type="PANTHER" id="PTHR12390">
    <property type="entry name" value="UROPORPHYRINOGEN III SYNTHASE"/>
    <property type="match status" value="1"/>
</dbReference>
<comment type="catalytic activity">
    <reaction evidence="10">
        <text>hydroxymethylbilane = uroporphyrinogen III + H2O</text>
        <dbReference type="Rhea" id="RHEA:18965"/>
        <dbReference type="ChEBI" id="CHEBI:15377"/>
        <dbReference type="ChEBI" id="CHEBI:57308"/>
        <dbReference type="ChEBI" id="CHEBI:57845"/>
        <dbReference type="EC" id="4.2.1.75"/>
    </reaction>
</comment>
<dbReference type="GO" id="GO:0005829">
    <property type="term" value="C:cytosol"/>
    <property type="evidence" value="ECO:0007669"/>
    <property type="project" value="TreeGrafter"/>
</dbReference>
<evidence type="ECO:0000256" key="9">
    <source>
        <dbReference type="ARBA" id="ARBA00040167"/>
    </source>
</evidence>
<dbReference type="UniPathway" id="UPA00251">
    <property type="reaction ID" value="UER00320"/>
</dbReference>
<dbReference type="InterPro" id="IPR039793">
    <property type="entry name" value="UROS/Hem4"/>
</dbReference>
<dbReference type="EMBL" id="CAJPEV010002750">
    <property type="protein sequence ID" value="CAG0897931.1"/>
    <property type="molecule type" value="Genomic_DNA"/>
</dbReference>
<dbReference type="Proteomes" id="UP000677054">
    <property type="component" value="Unassembled WGS sequence"/>
</dbReference>
<evidence type="ECO:0000256" key="4">
    <source>
        <dbReference type="ARBA" id="ARBA00023133"/>
    </source>
</evidence>
<dbReference type="PANTHER" id="PTHR12390:SF0">
    <property type="entry name" value="UROPORPHYRINOGEN-III SYNTHASE"/>
    <property type="match status" value="1"/>
</dbReference>
<evidence type="ECO:0000256" key="10">
    <source>
        <dbReference type="ARBA" id="ARBA00048617"/>
    </source>
</evidence>
<gene>
    <name evidence="13" type="ORF">DSTB1V02_LOCUS10034</name>
</gene>
<evidence type="ECO:0000256" key="8">
    <source>
        <dbReference type="ARBA" id="ARBA00032649"/>
    </source>
</evidence>
<dbReference type="GO" id="GO:0004852">
    <property type="term" value="F:uroporphyrinogen-III synthase activity"/>
    <property type="evidence" value="ECO:0007669"/>
    <property type="project" value="UniProtKB-EC"/>
</dbReference>
<evidence type="ECO:0000256" key="11">
    <source>
        <dbReference type="ARBA" id="ARBA00060039"/>
    </source>
</evidence>
<dbReference type="GO" id="GO:0006780">
    <property type="term" value="P:uroporphyrinogen III biosynthetic process"/>
    <property type="evidence" value="ECO:0007669"/>
    <property type="project" value="InterPro"/>
</dbReference>
<accession>A0A7R9A9Z9</accession>
<evidence type="ECO:0000259" key="12">
    <source>
        <dbReference type="Pfam" id="PF02602"/>
    </source>
</evidence>
<keyword evidence="6" id="KW-0627">Porphyrin biosynthesis</keyword>
<keyword evidence="4" id="KW-0350">Heme biosynthesis</keyword>
<evidence type="ECO:0000256" key="6">
    <source>
        <dbReference type="ARBA" id="ARBA00023244"/>
    </source>
</evidence>
<keyword evidence="14" id="KW-1185">Reference proteome</keyword>
<comment type="pathway">
    <text evidence="1">Porphyrin-containing compound metabolism; protoporphyrin-IX biosynthesis; coproporphyrinogen-III from 5-aminolevulinate: step 3/4.</text>
</comment>
<dbReference type="InterPro" id="IPR003754">
    <property type="entry name" value="4pyrrol_synth_uPrphyn_synth"/>
</dbReference>
<sequence>MATKPKVLLLKASEESSRDLFQEKLETAGYQTTVINTSVFSFINSEDLLCEMQHEDVYAGIILTSPRAVEAIKILLVPEYDELRSLWGKKEVFVVGKRTKKDAGDYLQWPDSLGEECGSAEALSDFIIKHCPVRKRKYLFPCSKLAGETLIQKLMGAGIDVKIIHIYDTVADPHLAQSLAIYLQDYGVPEYVIFFSPSGVKSVLSALSHNLDGFLKSKNPSSFEGPYKDTAELTGRPLAALRLTK</sequence>
<dbReference type="EMBL" id="LR902267">
    <property type="protein sequence ID" value="CAD7250252.1"/>
    <property type="molecule type" value="Genomic_DNA"/>
</dbReference>
<evidence type="ECO:0000313" key="13">
    <source>
        <dbReference type="EMBL" id="CAD7250252.1"/>
    </source>
</evidence>
<organism evidence="13">
    <name type="scientific">Darwinula stevensoni</name>
    <dbReference type="NCBI Taxonomy" id="69355"/>
    <lineage>
        <taxon>Eukaryota</taxon>
        <taxon>Metazoa</taxon>
        <taxon>Ecdysozoa</taxon>
        <taxon>Arthropoda</taxon>
        <taxon>Crustacea</taxon>
        <taxon>Oligostraca</taxon>
        <taxon>Ostracoda</taxon>
        <taxon>Podocopa</taxon>
        <taxon>Podocopida</taxon>
        <taxon>Darwinulocopina</taxon>
        <taxon>Darwinuloidea</taxon>
        <taxon>Darwinulidae</taxon>
        <taxon>Darwinula</taxon>
    </lineage>
</organism>
<evidence type="ECO:0000256" key="2">
    <source>
        <dbReference type="ARBA" id="ARBA00008133"/>
    </source>
</evidence>
<dbReference type="GO" id="GO:0006782">
    <property type="term" value="P:protoporphyrinogen IX biosynthetic process"/>
    <property type="evidence" value="ECO:0007669"/>
    <property type="project" value="UniProtKB-UniPathway"/>
</dbReference>
<evidence type="ECO:0000313" key="14">
    <source>
        <dbReference type="Proteomes" id="UP000677054"/>
    </source>
</evidence>
<dbReference type="GO" id="GO:0006785">
    <property type="term" value="P:heme B biosynthetic process"/>
    <property type="evidence" value="ECO:0007669"/>
    <property type="project" value="UniProtKB-ARBA"/>
</dbReference>
<dbReference type="FunFam" id="3.40.50.10090:FF:000003">
    <property type="entry name" value="uroporphyrinogen-III synthase"/>
    <property type="match status" value="1"/>
</dbReference>
<keyword evidence="5" id="KW-0456">Lyase</keyword>
<protein>
    <recommendedName>
        <fullName evidence="9">Uroporphyrinogen-III synthase</fullName>
        <ecNumber evidence="3">4.2.1.75</ecNumber>
    </recommendedName>
    <alternativeName>
        <fullName evidence="8">Hydroxymethylbilane hydrolyase [cyclizing]</fullName>
    </alternativeName>
    <alternativeName>
        <fullName evidence="7">Uroporphyrinogen-III cosynthase</fullName>
    </alternativeName>
</protein>
<evidence type="ECO:0000256" key="5">
    <source>
        <dbReference type="ARBA" id="ARBA00023239"/>
    </source>
</evidence>
<dbReference type="SUPFAM" id="SSF69618">
    <property type="entry name" value="HemD-like"/>
    <property type="match status" value="1"/>
</dbReference>
<evidence type="ECO:0000256" key="1">
    <source>
        <dbReference type="ARBA" id="ARBA00004772"/>
    </source>
</evidence>
<comment type="function">
    <text evidence="11">Catalyzes cyclization of the linear tetrapyrrole, hydroxymethylbilane, to the macrocyclic uroporphyrinogen III, the branch point for the various sub-pathways leading to the wide diversity of porphyrins. Porphyrins act as cofactors for a multitude of enzymes that perform a variety of processes within the cell such as methionine synthesis (vitamin B12) or oxygen transport (heme).</text>
</comment>
<dbReference type="OrthoDB" id="5595751at2759"/>
<proteinExistence type="inferred from homology"/>
<reference evidence="13" key="1">
    <citation type="submission" date="2020-11" db="EMBL/GenBank/DDBJ databases">
        <authorList>
            <person name="Tran Van P."/>
        </authorList>
    </citation>
    <scope>NUCLEOTIDE SEQUENCE</scope>
</reference>
<dbReference type="EC" id="4.2.1.75" evidence="3"/>
<dbReference type="CDD" id="cd06578">
    <property type="entry name" value="HemD"/>
    <property type="match status" value="1"/>
</dbReference>
<evidence type="ECO:0000256" key="7">
    <source>
        <dbReference type="ARBA" id="ARBA00031702"/>
    </source>
</evidence>
<feature type="domain" description="Tetrapyrrole biosynthesis uroporphyrinogen III synthase" evidence="12">
    <location>
        <begin position="21"/>
        <end position="209"/>
    </location>
</feature>